<protein>
    <submittedName>
        <fullName evidence="2">Uncharacterized protein</fullName>
    </submittedName>
</protein>
<comment type="caution">
    <text evidence="2">The sequence shown here is derived from an EMBL/GenBank/DDBJ whole genome shotgun (WGS) entry which is preliminary data.</text>
</comment>
<gene>
    <name evidence="2" type="ORF">GCHA_0562</name>
</gene>
<dbReference type="EMBL" id="BAEM01000007">
    <property type="protein sequence ID" value="GAC08525.1"/>
    <property type="molecule type" value="Genomic_DNA"/>
</dbReference>
<proteinExistence type="predicted"/>
<reference evidence="2 3" key="1">
    <citation type="journal article" date="2017" name="Antonie Van Leeuwenhoek">
        <title>Rhizobium rhizosphaerae sp. nov., a novel species isolated from rice rhizosphere.</title>
        <authorList>
            <person name="Zhao J.J."/>
            <person name="Zhang J."/>
            <person name="Zhang R.J."/>
            <person name="Zhang C.W."/>
            <person name="Yin H.Q."/>
            <person name="Zhang X.X."/>
        </authorList>
    </citation>
    <scope>NUCLEOTIDE SEQUENCE [LARGE SCALE GENOMIC DNA]</scope>
    <source>
        <strain evidence="2 3">S18K6</strain>
    </source>
</reference>
<evidence type="ECO:0000256" key="1">
    <source>
        <dbReference type="SAM" id="MobiDB-lite"/>
    </source>
</evidence>
<accession>A0AAV3UTU3</accession>
<dbReference type="AlphaFoldDB" id="A0AAV3UTU3"/>
<dbReference type="Proteomes" id="UP000006320">
    <property type="component" value="Unassembled WGS sequence"/>
</dbReference>
<feature type="compositionally biased region" description="Basic and acidic residues" evidence="1">
    <location>
        <begin position="1"/>
        <end position="14"/>
    </location>
</feature>
<feature type="region of interest" description="Disordered" evidence="1">
    <location>
        <begin position="1"/>
        <end position="45"/>
    </location>
</feature>
<organism evidence="2 3">
    <name type="scientific">Paraglaciecola chathamensis S18K6</name>
    <dbReference type="NCBI Taxonomy" id="1127672"/>
    <lineage>
        <taxon>Bacteria</taxon>
        <taxon>Pseudomonadati</taxon>
        <taxon>Pseudomonadota</taxon>
        <taxon>Gammaproteobacteria</taxon>
        <taxon>Alteromonadales</taxon>
        <taxon>Alteromonadaceae</taxon>
        <taxon>Paraglaciecola</taxon>
    </lineage>
</organism>
<name>A0AAV3UTU3_9ALTE</name>
<evidence type="ECO:0000313" key="3">
    <source>
        <dbReference type="Proteomes" id="UP000006320"/>
    </source>
</evidence>
<evidence type="ECO:0000313" key="2">
    <source>
        <dbReference type="EMBL" id="GAC08525.1"/>
    </source>
</evidence>
<feature type="compositionally biased region" description="Polar residues" evidence="1">
    <location>
        <begin position="15"/>
        <end position="29"/>
    </location>
</feature>
<sequence length="45" mass="5048">MGDFHDACSSDNTHRGSSTNKQYHQSQNDLAKRHTANISEFARIA</sequence>